<reference evidence="9" key="1">
    <citation type="submission" date="2019-04" db="EMBL/GenBank/DDBJ databases">
        <title>Friends and foes A comparative genomics studyof 23 Aspergillus species from section Flavi.</title>
        <authorList>
            <consortium name="DOE Joint Genome Institute"/>
            <person name="Kjaerbolling I."/>
            <person name="Vesth T."/>
            <person name="Frisvad J.C."/>
            <person name="Nybo J.L."/>
            <person name="Theobald S."/>
            <person name="Kildgaard S."/>
            <person name="Isbrandt T."/>
            <person name="Kuo A."/>
            <person name="Sato A."/>
            <person name="Lyhne E.K."/>
            <person name="Kogle M.E."/>
            <person name="Wiebenga A."/>
            <person name="Kun R.S."/>
            <person name="Lubbers R.J."/>
            <person name="Makela M.R."/>
            <person name="Barry K."/>
            <person name="Chovatia M."/>
            <person name="Clum A."/>
            <person name="Daum C."/>
            <person name="Haridas S."/>
            <person name="He G."/>
            <person name="LaButti K."/>
            <person name="Lipzen A."/>
            <person name="Mondo S."/>
            <person name="Riley R."/>
            <person name="Salamov A."/>
            <person name="Simmons B.A."/>
            <person name="Magnuson J.K."/>
            <person name="Henrissat B."/>
            <person name="Mortensen U.H."/>
            <person name="Larsen T.O."/>
            <person name="Devries R.P."/>
            <person name="Grigoriev I.V."/>
            <person name="Machida M."/>
            <person name="Baker S.E."/>
            <person name="Andersen M.R."/>
        </authorList>
    </citation>
    <scope>NUCLEOTIDE SEQUENCE [LARGE SCALE GENOMIC DNA]</scope>
    <source>
        <strain evidence="9">CBS 553.77</strain>
    </source>
</reference>
<name>A0A5N6YVF8_9EURO</name>
<evidence type="ECO:0000256" key="3">
    <source>
        <dbReference type="ARBA" id="ARBA00022824"/>
    </source>
</evidence>
<dbReference type="GO" id="GO:0015095">
    <property type="term" value="F:magnesium ion transmembrane transporter activity"/>
    <property type="evidence" value="ECO:0007669"/>
    <property type="project" value="InterPro"/>
</dbReference>
<feature type="transmembrane region" description="Helical" evidence="7">
    <location>
        <begin position="191"/>
        <end position="214"/>
    </location>
</feature>
<dbReference type="InterPro" id="IPR037185">
    <property type="entry name" value="EmrE-like"/>
</dbReference>
<sequence>MDFSSLQARSNSANGRPASYKAVGISLAVASGLFIGVSFVLKKAGLLKANVKYNEEAGEGYGYLKNFYWWAGMTLMIIGEICNFVAYAFVDAILVTPLGALSVVVTTILSAIFLKERLSFVGKVGCFTCILGSVIIAMNAPEQSSVSNIQEMQRYVIAPGFLSYAGVIVVGSTITALWAGPRYGKKSMFVYISICSSIGGLSVVATQGLGAAILAQINGESQFKQWFLYVLLAFVVTTLLTEIIYLNKALNIFNAALVTPTYYVLFTSATIITSAILFRGFKGTGMQIATVILGFLQICAGVVLLQLSKSAKDVPDSAVFKGDLDQIREVATQEEPETEPKADSIRGTAAILRRISTPRRTMEAEEARRYFRERQEDRLHPPAENEIIEWDGLRRRKTVLGEGPTMGPSPSSVRRPLPPLGMSRFPDESERPSTRQSGHSFLDEIRMRSPSHSWQPIQDHDPTQPVTSAPVSSVHSEHVDTSYPGPTRSDIPHSITWADDGPEPPVHGAKRQFSFHAFHRPKPDAPKPPRSILRKGHERGSPTEEESLGLVRGDSGESMGEKLDRVYSNDSMEDESPSDPHRSAAAPPYEEHHFHPLEASPQRSSRLIRNPLPPLPDEAPLEPYTQVELDSRSDRRGSHGSAGSLSSGPNRQGLRRAAGDHKTDGGPRGAFL</sequence>
<evidence type="ECO:0000313" key="9">
    <source>
        <dbReference type="Proteomes" id="UP000327118"/>
    </source>
</evidence>
<keyword evidence="9" id="KW-1185">Reference proteome</keyword>
<keyword evidence="2 7" id="KW-0812">Transmembrane</keyword>
<evidence type="ECO:0000256" key="1">
    <source>
        <dbReference type="ARBA" id="ARBA00004477"/>
    </source>
</evidence>
<dbReference type="InterPro" id="IPR008521">
    <property type="entry name" value="Mg_trans_NIPA"/>
</dbReference>
<dbReference type="PANTHER" id="PTHR12570">
    <property type="match status" value="1"/>
</dbReference>
<evidence type="ECO:0000256" key="7">
    <source>
        <dbReference type="SAM" id="Phobius"/>
    </source>
</evidence>
<comment type="subcellular location">
    <subcellularLocation>
        <location evidence="1">Endoplasmic reticulum membrane</location>
        <topology evidence="1">Multi-pass membrane protein</topology>
    </subcellularLocation>
</comment>
<evidence type="ECO:0000256" key="4">
    <source>
        <dbReference type="ARBA" id="ARBA00022989"/>
    </source>
</evidence>
<dbReference type="GO" id="GO:0016020">
    <property type="term" value="C:membrane"/>
    <property type="evidence" value="ECO:0007669"/>
    <property type="project" value="UniProtKB-SubCell"/>
</dbReference>
<dbReference type="Gene3D" id="1.10.3730.20">
    <property type="match status" value="1"/>
</dbReference>
<feature type="transmembrane region" description="Helical" evidence="7">
    <location>
        <begin position="288"/>
        <end position="307"/>
    </location>
</feature>
<feature type="compositionally biased region" description="Low complexity" evidence="6">
    <location>
        <begin position="639"/>
        <end position="648"/>
    </location>
</feature>
<dbReference type="AlphaFoldDB" id="A0A5N6YVF8"/>
<protein>
    <submittedName>
        <fullName evidence="8">Magnesium transporter NIPA-domain-containing protein</fullName>
    </submittedName>
</protein>
<feature type="transmembrane region" description="Helical" evidence="7">
    <location>
        <begin position="20"/>
        <end position="41"/>
    </location>
</feature>
<gene>
    <name evidence="8" type="ORF">BDV28DRAFT_143100</name>
</gene>
<feature type="transmembrane region" description="Helical" evidence="7">
    <location>
        <begin position="120"/>
        <end position="140"/>
    </location>
</feature>
<dbReference type="Proteomes" id="UP000327118">
    <property type="component" value="Unassembled WGS sequence"/>
</dbReference>
<feature type="region of interest" description="Disordered" evidence="6">
    <location>
        <begin position="400"/>
        <end position="437"/>
    </location>
</feature>
<feature type="transmembrane region" description="Helical" evidence="7">
    <location>
        <begin position="161"/>
        <end position="179"/>
    </location>
</feature>
<feature type="transmembrane region" description="Helical" evidence="7">
    <location>
        <begin position="67"/>
        <end position="86"/>
    </location>
</feature>
<feature type="transmembrane region" description="Helical" evidence="7">
    <location>
        <begin position="93"/>
        <end position="114"/>
    </location>
</feature>
<accession>A0A5N6YVF8</accession>
<dbReference type="EMBL" id="ML739435">
    <property type="protein sequence ID" value="KAE8348616.1"/>
    <property type="molecule type" value="Genomic_DNA"/>
</dbReference>
<dbReference type="OrthoDB" id="6428174at2759"/>
<evidence type="ECO:0000313" key="8">
    <source>
        <dbReference type="EMBL" id="KAE8348616.1"/>
    </source>
</evidence>
<proteinExistence type="predicted"/>
<evidence type="ECO:0000256" key="5">
    <source>
        <dbReference type="ARBA" id="ARBA00023136"/>
    </source>
</evidence>
<keyword evidence="3" id="KW-0256">Endoplasmic reticulum</keyword>
<organism evidence="8 9">
    <name type="scientific">Aspergillus coremiiformis</name>
    <dbReference type="NCBI Taxonomy" id="138285"/>
    <lineage>
        <taxon>Eukaryota</taxon>
        <taxon>Fungi</taxon>
        <taxon>Dikarya</taxon>
        <taxon>Ascomycota</taxon>
        <taxon>Pezizomycotina</taxon>
        <taxon>Eurotiomycetes</taxon>
        <taxon>Eurotiomycetidae</taxon>
        <taxon>Eurotiales</taxon>
        <taxon>Aspergillaceae</taxon>
        <taxon>Aspergillus</taxon>
        <taxon>Aspergillus subgen. Circumdati</taxon>
    </lineage>
</organism>
<evidence type="ECO:0000256" key="6">
    <source>
        <dbReference type="SAM" id="MobiDB-lite"/>
    </source>
</evidence>
<keyword evidence="5 7" id="KW-0472">Membrane</keyword>
<dbReference type="Pfam" id="PF05653">
    <property type="entry name" value="Mg_trans_NIPA"/>
    <property type="match status" value="1"/>
</dbReference>
<keyword evidence="4 7" id="KW-1133">Transmembrane helix</keyword>
<evidence type="ECO:0000256" key="2">
    <source>
        <dbReference type="ARBA" id="ARBA00022692"/>
    </source>
</evidence>
<feature type="transmembrane region" description="Helical" evidence="7">
    <location>
        <begin position="226"/>
        <end position="246"/>
    </location>
</feature>
<feature type="transmembrane region" description="Helical" evidence="7">
    <location>
        <begin position="261"/>
        <end position="281"/>
    </location>
</feature>
<feature type="region of interest" description="Disordered" evidence="6">
    <location>
        <begin position="449"/>
        <end position="672"/>
    </location>
</feature>
<feature type="compositionally biased region" description="Polar residues" evidence="6">
    <location>
        <begin position="464"/>
        <end position="474"/>
    </location>
</feature>
<dbReference type="SUPFAM" id="SSF103481">
    <property type="entry name" value="Multidrug resistance efflux transporter EmrE"/>
    <property type="match status" value="1"/>
</dbReference>
<dbReference type="PANTHER" id="PTHR12570:SF92">
    <property type="entry name" value="SPICHTHYIN, ISOFORM B"/>
    <property type="match status" value="1"/>
</dbReference>